<dbReference type="PANTHER" id="PTHR13808:SF53">
    <property type="entry name" value="HISTONE ACETYLTRANSFERASE HAC2"/>
    <property type="match status" value="1"/>
</dbReference>
<dbReference type="SUPFAM" id="SSF57933">
    <property type="entry name" value="TAZ domain"/>
    <property type="match status" value="1"/>
</dbReference>
<evidence type="ECO:0000256" key="3">
    <source>
        <dbReference type="ARBA" id="ARBA00022679"/>
    </source>
</evidence>
<organism evidence="19 20">
    <name type="scientific">Erythroxylum novogranatense</name>
    <dbReference type="NCBI Taxonomy" id="1862640"/>
    <lineage>
        <taxon>Eukaryota</taxon>
        <taxon>Viridiplantae</taxon>
        <taxon>Streptophyta</taxon>
        <taxon>Embryophyta</taxon>
        <taxon>Tracheophyta</taxon>
        <taxon>Spermatophyta</taxon>
        <taxon>Magnoliopsida</taxon>
        <taxon>eudicotyledons</taxon>
        <taxon>Gunneridae</taxon>
        <taxon>Pentapetalae</taxon>
        <taxon>rosids</taxon>
        <taxon>fabids</taxon>
        <taxon>Malpighiales</taxon>
        <taxon>Erythroxylaceae</taxon>
        <taxon>Erythroxylum</taxon>
    </lineage>
</organism>
<dbReference type="Gene3D" id="3.30.60.90">
    <property type="match status" value="1"/>
</dbReference>
<dbReference type="GO" id="GO:0005667">
    <property type="term" value="C:transcription regulator complex"/>
    <property type="evidence" value="ECO:0007669"/>
    <property type="project" value="TreeGrafter"/>
</dbReference>
<feature type="domain" description="CBP/p300-type HAT" evidence="18">
    <location>
        <begin position="790"/>
        <end position="1219"/>
    </location>
</feature>
<dbReference type="PANTHER" id="PTHR13808">
    <property type="entry name" value="CBP/P300-RELATED"/>
    <property type="match status" value="1"/>
</dbReference>
<evidence type="ECO:0000256" key="9">
    <source>
        <dbReference type="ARBA" id="ARBA00023159"/>
    </source>
</evidence>
<evidence type="ECO:0000256" key="13">
    <source>
        <dbReference type="ARBA" id="ARBA00048017"/>
    </source>
</evidence>
<dbReference type="PROSITE" id="PS50135">
    <property type="entry name" value="ZF_ZZ_2"/>
    <property type="match status" value="1"/>
</dbReference>
<proteinExistence type="predicted"/>
<evidence type="ECO:0000256" key="8">
    <source>
        <dbReference type="ARBA" id="ARBA00023015"/>
    </source>
</evidence>
<evidence type="ECO:0000256" key="7">
    <source>
        <dbReference type="ARBA" id="ARBA00022853"/>
    </source>
</evidence>
<dbReference type="InterPro" id="IPR019787">
    <property type="entry name" value="Znf_PHD-finger"/>
</dbReference>
<feature type="domain" description="TAZ-type" evidence="16">
    <location>
        <begin position="1267"/>
        <end position="1358"/>
    </location>
</feature>
<evidence type="ECO:0000256" key="6">
    <source>
        <dbReference type="ARBA" id="ARBA00022833"/>
    </source>
</evidence>
<dbReference type="InterPro" id="IPR035898">
    <property type="entry name" value="TAZ_dom_sf"/>
</dbReference>
<dbReference type="Pfam" id="PF02135">
    <property type="entry name" value="zf-TAZ"/>
    <property type="match status" value="1"/>
</dbReference>
<dbReference type="GO" id="GO:0004402">
    <property type="term" value="F:histone acetyltransferase activity"/>
    <property type="evidence" value="ECO:0007669"/>
    <property type="project" value="InterPro"/>
</dbReference>
<comment type="caution">
    <text evidence="19">The sequence shown here is derived from an EMBL/GenBank/DDBJ whole genome shotgun (WGS) entry which is preliminary data.</text>
</comment>
<dbReference type="Proteomes" id="UP001159364">
    <property type="component" value="Linkage Group LG11"/>
</dbReference>
<dbReference type="SMART" id="SM00551">
    <property type="entry name" value="ZnF_TAZ"/>
    <property type="match status" value="1"/>
</dbReference>
<keyword evidence="12" id="KW-0012">Acyltransferase</keyword>
<dbReference type="InterPro" id="IPR001965">
    <property type="entry name" value="Znf_PHD"/>
</dbReference>
<dbReference type="GO" id="GO:0045944">
    <property type="term" value="P:positive regulation of transcription by RNA polymerase II"/>
    <property type="evidence" value="ECO:0007669"/>
    <property type="project" value="TreeGrafter"/>
</dbReference>
<evidence type="ECO:0000256" key="14">
    <source>
        <dbReference type="PROSITE-ProRule" id="PRU00228"/>
    </source>
</evidence>
<keyword evidence="10" id="KW-0804">Transcription</keyword>
<dbReference type="EC" id="2.3.1.48" evidence="2"/>
<keyword evidence="11" id="KW-0539">Nucleus</keyword>
<dbReference type="SMART" id="SM00249">
    <property type="entry name" value="PHD"/>
    <property type="match status" value="1"/>
</dbReference>
<dbReference type="PROSITE" id="PS50016">
    <property type="entry name" value="ZF_PHD_2"/>
    <property type="match status" value="1"/>
</dbReference>
<dbReference type="Pfam" id="PF08214">
    <property type="entry name" value="HAT_KAT11"/>
    <property type="match status" value="1"/>
</dbReference>
<dbReference type="Gene3D" id="3.30.40.10">
    <property type="entry name" value="Zinc/RING finger domain, C3HC4 (zinc finger)"/>
    <property type="match status" value="1"/>
</dbReference>
<evidence type="ECO:0000256" key="10">
    <source>
        <dbReference type="ARBA" id="ARBA00023163"/>
    </source>
</evidence>
<dbReference type="CDD" id="cd15614">
    <property type="entry name" value="PHD_HAC_like"/>
    <property type="match status" value="1"/>
</dbReference>
<dbReference type="InterPro" id="IPR000197">
    <property type="entry name" value="Znf_TAZ"/>
</dbReference>
<evidence type="ECO:0000256" key="5">
    <source>
        <dbReference type="ARBA" id="ARBA00022771"/>
    </source>
</evidence>
<feature type="domain" description="PHD-type" evidence="15">
    <location>
        <begin position="698"/>
        <end position="775"/>
    </location>
</feature>
<keyword evidence="20" id="KW-1185">Reference proteome</keyword>
<protein>
    <recommendedName>
        <fullName evidence="2">histone acetyltransferase</fullName>
        <ecNumber evidence="2">2.3.1.48</ecNumber>
    </recommendedName>
</protein>
<dbReference type="PROSITE" id="PS51727">
    <property type="entry name" value="CBP_P300_HAT"/>
    <property type="match status" value="1"/>
</dbReference>
<feature type="domain" description="ZZ-type" evidence="17">
    <location>
        <begin position="1105"/>
        <end position="1164"/>
    </location>
</feature>
<dbReference type="InterPro" id="IPR043145">
    <property type="entry name" value="Znf_ZZ_sf"/>
</dbReference>
<evidence type="ECO:0000259" key="18">
    <source>
        <dbReference type="PROSITE" id="PS51727"/>
    </source>
</evidence>
<evidence type="ECO:0000256" key="4">
    <source>
        <dbReference type="ARBA" id="ARBA00022723"/>
    </source>
</evidence>
<keyword evidence="6" id="KW-0862">Zinc</keyword>
<evidence type="ECO:0000256" key="1">
    <source>
        <dbReference type="ARBA" id="ARBA00004123"/>
    </source>
</evidence>
<dbReference type="SMART" id="SM01250">
    <property type="entry name" value="KAT11"/>
    <property type="match status" value="1"/>
</dbReference>
<keyword evidence="5 14" id="KW-0863">Zinc-finger</keyword>
<dbReference type="PROSITE" id="PS50134">
    <property type="entry name" value="ZF_TAZ"/>
    <property type="match status" value="1"/>
</dbReference>
<keyword evidence="7" id="KW-0156">Chromatin regulator</keyword>
<dbReference type="Gene3D" id="1.20.1020.10">
    <property type="entry name" value="TAZ domain"/>
    <property type="match status" value="1"/>
</dbReference>
<dbReference type="InterPro" id="IPR013083">
    <property type="entry name" value="Znf_RING/FYVE/PHD"/>
</dbReference>
<evidence type="ECO:0000256" key="2">
    <source>
        <dbReference type="ARBA" id="ARBA00013184"/>
    </source>
</evidence>
<dbReference type="SUPFAM" id="SSF57850">
    <property type="entry name" value="RING/U-box"/>
    <property type="match status" value="1"/>
</dbReference>
<evidence type="ECO:0000259" key="15">
    <source>
        <dbReference type="PROSITE" id="PS50016"/>
    </source>
</evidence>
<reference evidence="19 20" key="1">
    <citation type="submission" date="2021-09" db="EMBL/GenBank/DDBJ databases">
        <title>Genomic insights and catalytic innovation underlie evolution of tropane alkaloids biosynthesis.</title>
        <authorList>
            <person name="Wang Y.-J."/>
            <person name="Tian T."/>
            <person name="Huang J.-P."/>
            <person name="Huang S.-X."/>
        </authorList>
    </citation>
    <scope>NUCLEOTIDE SEQUENCE [LARGE SCALE GENOMIC DNA]</scope>
    <source>
        <strain evidence="19">KIB-2018</strain>
        <tissue evidence="19">Leaf</tissue>
    </source>
</reference>
<comment type="subcellular location">
    <subcellularLocation>
        <location evidence="1">Nucleus</location>
    </subcellularLocation>
</comment>
<dbReference type="GO" id="GO:0031490">
    <property type="term" value="F:chromatin DNA binding"/>
    <property type="evidence" value="ECO:0007669"/>
    <property type="project" value="TreeGrafter"/>
</dbReference>
<dbReference type="InterPro" id="IPR011011">
    <property type="entry name" value="Znf_FYVE_PHD"/>
</dbReference>
<dbReference type="InterPro" id="IPR000433">
    <property type="entry name" value="Znf_ZZ"/>
</dbReference>
<evidence type="ECO:0000259" key="16">
    <source>
        <dbReference type="PROSITE" id="PS50134"/>
    </source>
</evidence>
<dbReference type="SMART" id="SM00291">
    <property type="entry name" value="ZnF_ZZ"/>
    <property type="match status" value="1"/>
</dbReference>
<evidence type="ECO:0000259" key="17">
    <source>
        <dbReference type="PROSITE" id="PS50135"/>
    </source>
</evidence>
<dbReference type="SUPFAM" id="SSF57903">
    <property type="entry name" value="FYVE/PHD zinc finger"/>
    <property type="match status" value="1"/>
</dbReference>
<dbReference type="EMBL" id="JAIWQS010000011">
    <property type="protein sequence ID" value="KAJ8751758.1"/>
    <property type="molecule type" value="Genomic_DNA"/>
</dbReference>
<keyword evidence="4" id="KW-0479">Metal-binding</keyword>
<dbReference type="InterPro" id="IPR031162">
    <property type="entry name" value="CBP_P300_HAT"/>
</dbReference>
<evidence type="ECO:0000313" key="19">
    <source>
        <dbReference type="EMBL" id="KAJ8751758.1"/>
    </source>
</evidence>
<gene>
    <name evidence="19" type="ORF">K2173_025939</name>
</gene>
<evidence type="ECO:0000256" key="11">
    <source>
        <dbReference type="ARBA" id="ARBA00023242"/>
    </source>
</evidence>
<dbReference type="InterPro" id="IPR013178">
    <property type="entry name" value="Histone_AcTrfase_Rtt109/CBP"/>
</dbReference>
<comment type="catalytic activity">
    <reaction evidence="13">
        <text>L-lysyl-[protein] + acetyl-CoA = N(6)-acetyl-L-lysyl-[protein] + CoA + H(+)</text>
        <dbReference type="Rhea" id="RHEA:45948"/>
        <dbReference type="Rhea" id="RHEA-COMP:9752"/>
        <dbReference type="Rhea" id="RHEA-COMP:10731"/>
        <dbReference type="ChEBI" id="CHEBI:15378"/>
        <dbReference type="ChEBI" id="CHEBI:29969"/>
        <dbReference type="ChEBI" id="CHEBI:57287"/>
        <dbReference type="ChEBI" id="CHEBI:57288"/>
        <dbReference type="ChEBI" id="CHEBI:61930"/>
        <dbReference type="EC" id="2.3.1.48"/>
    </reaction>
</comment>
<dbReference type="GO" id="GO:0003713">
    <property type="term" value="F:transcription coactivator activity"/>
    <property type="evidence" value="ECO:0007669"/>
    <property type="project" value="TreeGrafter"/>
</dbReference>
<evidence type="ECO:0000313" key="20">
    <source>
        <dbReference type="Proteomes" id="UP001159364"/>
    </source>
</evidence>
<accession>A0AAV8SIF9</accession>
<keyword evidence="9" id="KW-0010">Activator</keyword>
<dbReference type="Pfam" id="PF00628">
    <property type="entry name" value="PHD"/>
    <property type="match status" value="1"/>
</dbReference>
<dbReference type="GO" id="GO:0008270">
    <property type="term" value="F:zinc ion binding"/>
    <property type="evidence" value="ECO:0007669"/>
    <property type="project" value="UniProtKB-KW"/>
</dbReference>
<evidence type="ECO:0000256" key="12">
    <source>
        <dbReference type="ARBA" id="ARBA00023315"/>
    </source>
</evidence>
<keyword evidence="8" id="KW-0805">Transcription regulation</keyword>
<name>A0AAV8SIF9_9ROSI</name>
<dbReference type="GO" id="GO:0000123">
    <property type="term" value="C:histone acetyltransferase complex"/>
    <property type="evidence" value="ECO:0007669"/>
    <property type="project" value="TreeGrafter"/>
</dbReference>
<keyword evidence="3" id="KW-0808">Transferase</keyword>
<sequence length="1368" mass="155852">MLSDWHKDPKISSFCVLVRKRIVQILELWVNYEWQQSAFDLVDLLENQLFMEATSLEDHMNREILRYQLQTFMQQKVADINNSEQSSNSSIPLHMRMPTLKSICGPNPPFYDYKSSMLDNNDQFNLIKGVARKDIASPASVEMVLSPDNISSITTNSNMDGFSRNECHESIANELAFSQEGQPYSFEASFRDDLKEQRYVYGIGNKQKAQGMTLLSTRGERQECPNSSLNNQELVRRKFSEMSSNLPSLDISMMDSPLGGAFQYDSETSEQNRQLPHQADDVCFKPSKGFGPNYLTKQREICGPIARVLLPSLLPSVQLSRDHITSNDPESAFVSNVAAGLSNSSNLLFMEHHILLAYVNQKTRVAPSGDCRVSFVNHLHSTACKNCSCMCKYFNLLLSHFDSCRTTNCSICAPIRKQGTAIKLGQNISRVENDLQRDLRATNSGWTTYCSGNMLPTTLLEISSCDSDNMPPPPKRLKMNVEKKMKESFYSSSNLILSLLGEIIPPLQQLPESPVSINSEFTEGNSRLSTNPIADHATVVDEISYNFTDTLPRLEAQVSLHGSQEFTEINDTYKENLLEVTSSCHLAKPNVKNKLNTSTTEQEVKAQSRIRGVSLIEFFTARQIRVHISSLQQFVDQGVSKEGKDSETVHTINENRCNLCAMDRILLAPAPLYCSSCTARIKHGVIYYSATGDNDTRHYFCNACYKVSRGGNVTFCGISIPKAKLDKRKNDDELEESWVQCDKCKHWQHQICALFNDKKDTGGKAEYICPKCCLEEMQSKKYMPLSKEATFGAKDLPRTLLSDYIEHRLFRRIQQEREERAKEAGKDIDEIPSAEDLVVRVVLSVKKQLQVKQQFLNIFRGENYPAEFPYRSKVILLFQKIEGVDVCLFSMYVQEFGSECSPPNQRCVYISYLDSVKYFRPETRTVAGEALRTFVYHEILIGYLEYCKRRGFVTCHLWACPPLKGEDYILYCHPEAQKTPKPDKLRKWYHSMLRKATNEAIVVDFTNLYDHFFVPTRRFSSKITASRLPYFDGDYWLTVAENVIKQIEQQSGKSSGHEVKNVLTKRSLKAMGHTNSSAYETKDILVMQKVGQVLSSVKDDFIVVHLQYVCSYCHEVILSGRRWDCSQCKKFHLCDRCHGLNGGDVHSLNGKEMHLLSKIMMDDVASDTEDQDIVLENPLFEIRHSFLDFCQKNHYQFDTLRRAKHSSMMILHHLLISRAETPRTTCKLFHKDCDIKNGGGASVSSFHSKIDSLGRNKSIDPSLTSDYETESKCLQLKRPQQKILLLLLQHASQCRTTNGNCCSYANCFLIKKLFYHASKCTIRGSGGCPYCQKVWYALKLHSRNCRQTKCSLPRCQDLKKYVESHGCI</sequence>
<dbReference type="GO" id="GO:0005634">
    <property type="term" value="C:nucleus"/>
    <property type="evidence" value="ECO:0007669"/>
    <property type="project" value="UniProtKB-SubCell"/>
</dbReference>